<dbReference type="InterPro" id="IPR005325">
    <property type="entry name" value="DUF308_memb"/>
</dbReference>
<dbReference type="KEGG" id="lfv:LF543_00955"/>
<dbReference type="EMBL" id="CP045562">
    <property type="protein sequence ID" value="QFX92234.1"/>
    <property type="molecule type" value="Genomic_DNA"/>
</dbReference>
<proteinExistence type="predicted"/>
<protein>
    <submittedName>
        <fullName evidence="2">DUF308 domain-containing protein</fullName>
    </submittedName>
</protein>
<dbReference type="Proteomes" id="UP000327194">
    <property type="component" value="Chromosome"/>
</dbReference>
<keyword evidence="1" id="KW-0812">Transmembrane</keyword>
<dbReference type="InterPro" id="IPR052712">
    <property type="entry name" value="Acid_resist_chaperone_HdeD"/>
</dbReference>
<evidence type="ECO:0000313" key="2">
    <source>
        <dbReference type="EMBL" id="QFX92234.1"/>
    </source>
</evidence>
<feature type="transmembrane region" description="Helical" evidence="1">
    <location>
        <begin position="33"/>
        <end position="51"/>
    </location>
</feature>
<feature type="transmembrane region" description="Helical" evidence="1">
    <location>
        <begin position="63"/>
        <end position="86"/>
    </location>
</feature>
<feature type="transmembrane region" description="Helical" evidence="1">
    <location>
        <begin position="150"/>
        <end position="170"/>
    </location>
</feature>
<organism evidence="2 3">
    <name type="scientific">Fructilactobacillus fructivorans</name>
    <dbReference type="NCBI Taxonomy" id="1614"/>
    <lineage>
        <taxon>Bacteria</taxon>
        <taxon>Bacillati</taxon>
        <taxon>Bacillota</taxon>
        <taxon>Bacilli</taxon>
        <taxon>Lactobacillales</taxon>
        <taxon>Lactobacillaceae</taxon>
        <taxon>Fructilactobacillus</taxon>
    </lineage>
</organism>
<dbReference type="GO" id="GO:0005886">
    <property type="term" value="C:plasma membrane"/>
    <property type="evidence" value="ECO:0007669"/>
    <property type="project" value="TreeGrafter"/>
</dbReference>
<dbReference type="PANTHER" id="PTHR34989:SF1">
    <property type="entry name" value="PROTEIN HDED"/>
    <property type="match status" value="1"/>
</dbReference>
<dbReference type="PANTHER" id="PTHR34989">
    <property type="entry name" value="PROTEIN HDED"/>
    <property type="match status" value="1"/>
</dbReference>
<accession>A0AAE6TVR1</accession>
<feature type="transmembrane region" description="Helical" evidence="1">
    <location>
        <begin position="125"/>
        <end position="144"/>
    </location>
</feature>
<gene>
    <name evidence="2" type="ORF">LF543_00955</name>
</gene>
<evidence type="ECO:0000313" key="3">
    <source>
        <dbReference type="Proteomes" id="UP000327194"/>
    </source>
</evidence>
<sequence>MFSKTKGFDPFSLVIGILSVILSLFILRNPLNSFKALVFVIAILSIVEGIFKIAEISQLDRSLGMSPVWLIINGVLDIIIGILIFLDPAVGGIYIWLMLSIWFIVDSLFELWYSRFAERNHKGYFWFEVILGIVGLILGIALLFQPAMAMSVALFLVAFYFMFFGILLIVRSF</sequence>
<dbReference type="Pfam" id="PF03729">
    <property type="entry name" value="DUF308"/>
    <property type="match status" value="1"/>
</dbReference>
<keyword evidence="1" id="KW-1133">Transmembrane helix</keyword>
<name>A0AAE6TVR1_9LACO</name>
<evidence type="ECO:0000256" key="1">
    <source>
        <dbReference type="SAM" id="Phobius"/>
    </source>
</evidence>
<dbReference type="AlphaFoldDB" id="A0AAE6TVR1"/>
<keyword evidence="1" id="KW-0472">Membrane</keyword>
<feature type="transmembrane region" description="Helical" evidence="1">
    <location>
        <begin position="7"/>
        <end position="27"/>
    </location>
</feature>
<reference evidence="2 3" key="1">
    <citation type="submission" date="2019-10" db="EMBL/GenBank/DDBJ databases">
        <title>Genome sequencing of Lactobacillus fructivorans.</title>
        <authorList>
            <person name="Kim K."/>
        </authorList>
    </citation>
    <scope>NUCLEOTIDE SEQUENCE [LARGE SCALE GENOMIC DNA]</scope>
    <source>
        <strain evidence="2 3">LF543</strain>
    </source>
</reference>
<feature type="transmembrane region" description="Helical" evidence="1">
    <location>
        <begin position="92"/>
        <end position="113"/>
    </location>
</feature>
<dbReference type="RefSeq" id="WP_010022457.1">
    <property type="nucleotide sequence ID" value="NZ_AZDS01000002.1"/>
</dbReference>